<evidence type="ECO:0000256" key="1">
    <source>
        <dbReference type="SAM" id="Phobius"/>
    </source>
</evidence>
<dbReference type="PANTHER" id="PTHR47495">
    <property type="entry name" value="ALDEHYDE DEHYDROGENASE"/>
    <property type="match status" value="1"/>
</dbReference>
<dbReference type="InterPro" id="IPR000674">
    <property type="entry name" value="Ald_Oxase/Xan_DH_a/b"/>
</dbReference>
<keyword evidence="1" id="KW-0472">Membrane</keyword>
<reference evidence="3" key="1">
    <citation type="submission" date="2018-06" db="EMBL/GenBank/DDBJ databases">
        <authorList>
            <person name="Zhirakovskaya E."/>
        </authorList>
    </citation>
    <scope>NUCLEOTIDE SEQUENCE</scope>
</reference>
<dbReference type="InterPro" id="IPR012368">
    <property type="entry name" value="OxRdtase_Mopterin-bd_su_IorB"/>
</dbReference>
<dbReference type="InterPro" id="IPR037165">
    <property type="entry name" value="AldOxase/xan_DH_Mopterin-bd_sf"/>
</dbReference>
<name>A0A3B0T8G7_9ZZZZ</name>
<evidence type="ECO:0000259" key="2">
    <source>
        <dbReference type="SMART" id="SM01008"/>
    </source>
</evidence>
<dbReference type="EMBL" id="UOEM01000043">
    <property type="protein sequence ID" value="VAW12373.1"/>
    <property type="molecule type" value="Genomic_DNA"/>
</dbReference>
<dbReference type="Gene3D" id="3.90.1170.50">
    <property type="entry name" value="Aldehyde oxidase/xanthine dehydrogenase, a/b hammerhead"/>
    <property type="match status" value="1"/>
</dbReference>
<dbReference type="InterPro" id="IPR006311">
    <property type="entry name" value="TAT_signal"/>
</dbReference>
<dbReference type="PIRSF" id="PIRSF036389">
    <property type="entry name" value="IOR_B"/>
    <property type="match status" value="1"/>
</dbReference>
<dbReference type="Pfam" id="PF02738">
    <property type="entry name" value="MoCoBD_1"/>
    <property type="match status" value="1"/>
</dbReference>
<evidence type="ECO:0000313" key="3">
    <source>
        <dbReference type="EMBL" id="VAW12373.1"/>
    </source>
</evidence>
<dbReference type="PROSITE" id="PS51318">
    <property type="entry name" value="TAT"/>
    <property type="match status" value="1"/>
</dbReference>
<dbReference type="Pfam" id="PF20256">
    <property type="entry name" value="MoCoBD_2"/>
    <property type="match status" value="2"/>
</dbReference>
<organism evidence="3">
    <name type="scientific">hydrothermal vent metagenome</name>
    <dbReference type="NCBI Taxonomy" id="652676"/>
    <lineage>
        <taxon>unclassified sequences</taxon>
        <taxon>metagenomes</taxon>
        <taxon>ecological metagenomes</taxon>
    </lineage>
</organism>
<sequence length="744" mass="80060">MTAPDSPKAINRRSFLKKSGWIAAGVTVTVLASYRVVRSALPALPAFNRPELEDALAWVQALPGGRIRFFCPRMEMGQGATLGLAQVVAEELNIDQPDIDCILPDTDQSAPFQMTVGSQSIANFFEPVSYGAARLREALRKLAAEKAGLDPDQVRDGRGGFVLPDGAAIGYGEIVPFEPVIITGEDAFKPDEALARHALRRKGKPRAIGASWKHPELEAIVTGQAVYSRDVSIPKMAYGQVVAPPAFGAQLQSADGRAAEALPGVVGVVIDKGENFVGVVTDDPLALSQAIAAIDTKWEMPQDLEQDDIEARLDVAAFRADDDFDHTIRSSGDLDTGRQTARFLATARYDTPFAAHAAMEPRSGLAHVQEDKVEVWSASQDPFFVQRRVAKITGHAIDDVVVRTHRLGGGFGGRVLCQAAEEAARLSAAVRRPVRVQWDRETEFSNNHVQPPFFHLIDAGVTAEGEISHWDHDFTSSSILSGILPQTLGAAVDMARPDGGTVRGVVPQYRMANRRIRYTGIRTPVFIGAWRGLGAAPNAFAIESMMDELAAEASIDPLDFRLKNLPPAGDRLAAVLREVAQIADWGRQTPPGTALGLASAVYDDKTAVAIVAEVQVDHTAQTIAVSQVWCAQDCGLVINPHQVENQIMGNIVWGCSMALKERITISAGRVGEDNFDTYEILRHQDAPDVTVSLVEPDNTPPVGVGESALAPVAPAIANAVFAATGKRVRRLPMSYEDVVPAARS</sequence>
<dbReference type="Gene3D" id="3.30.365.10">
    <property type="entry name" value="Aldehyde oxidase/xanthine dehydrogenase, molybdopterin binding domain"/>
    <property type="match status" value="4"/>
</dbReference>
<dbReference type="AlphaFoldDB" id="A0A3B0T8G7"/>
<dbReference type="PANTHER" id="PTHR47495:SF1">
    <property type="entry name" value="BLL3820 PROTEIN"/>
    <property type="match status" value="1"/>
</dbReference>
<proteinExistence type="predicted"/>
<keyword evidence="1" id="KW-1133">Transmembrane helix</keyword>
<dbReference type="GO" id="GO:0047121">
    <property type="term" value="F:isoquinoline 1-oxidoreductase activity"/>
    <property type="evidence" value="ECO:0007669"/>
    <property type="project" value="UniProtKB-EC"/>
</dbReference>
<accession>A0A3B0T8G7</accession>
<dbReference type="EC" id="1.3.99.16" evidence="3"/>
<keyword evidence="1" id="KW-0812">Transmembrane</keyword>
<feature type="domain" description="Aldehyde oxidase/xanthine dehydrogenase a/b hammerhead" evidence="2">
    <location>
        <begin position="222"/>
        <end position="302"/>
    </location>
</feature>
<dbReference type="SMART" id="SM01008">
    <property type="entry name" value="Ald_Xan_dh_C"/>
    <property type="match status" value="1"/>
</dbReference>
<dbReference type="SUPFAM" id="SSF56003">
    <property type="entry name" value="Molybdenum cofactor-binding domain"/>
    <property type="match status" value="2"/>
</dbReference>
<feature type="transmembrane region" description="Helical" evidence="1">
    <location>
        <begin position="20"/>
        <end position="37"/>
    </location>
</feature>
<protein>
    <submittedName>
        <fullName evidence="3">Isoquinoline 1-oxidoreductase beta subunit</fullName>
        <ecNumber evidence="3">1.3.99.16</ecNumber>
    </submittedName>
</protein>
<dbReference type="InterPro" id="IPR046867">
    <property type="entry name" value="AldOxase/xan_DH_MoCoBD2"/>
</dbReference>
<keyword evidence="3" id="KW-0560">Oxidoreductase</keyword>
<dbReference type="InterPro" id="IPR008274">
    <property type="entry name" value="AldOxase/xan_DH_MoCoBD1"/>
</dbReference>
<dbReference type="InterPro" id="IPR052516">
    <property type="entry name" value="N-heterocyclic_Hydroxylase"/>
</dbReference>
<gene>
    <name evidence="3" type="ORF">MNBD_ALPHA09-113</name>
</gene>